<sequence length="138" mass="14367">MTKWLIALICSAGLLVVGGCGDFGGKLSDEGETSASASGAGLRLDVRSEPGGAAVMEENIIRLTVQDESGNPVETITIEAYLVMPGMFCGRIPAETREVAPGQYELLAVPVMPGKWQAEIAVCSDGNSLTTAYAFKAV</sequence>
<keyword evidence="3" id="KW-1185">Reference proteome</keyword>
<dbReference type="InterPro" id="IPR032693">
    <property type="entry name" value="YtkA-like_dom"/>
</dbReference>
<dbReference type="Proteomes" id="UP000256977">
    <property type="component" value="Unassembled WGS sequence"/>
</dbReference>
<evidence type="ECO:0000259" key="1">
    <source>
        <dbReference type="Pfam" id="PF13115"/>
    </source>
</evidence>
<feature type="domain" description="YtkA-like" evidence="1">
    <location>
        <begin position="55"/>
        <end position="120"/>
    </location>
</feature>
<protein>
    <submittedName>
        <fullName evidence="2">YtkA-like protein</fullName>
    </submittedName>
</protein>
<gene>
    <name evidence="2" type="ORF">DFP98_13139</name>
</gene>
<comment type="caution">
    <text evidence="2">The sequence shown here is derived from an EMBL/GenBank/DDBJ whole genome shotgun (WGS) entry which is preliminary data.</text>
</comment>
<evidence type="ECO:0000313" key="2">
    <source>
        <dbReference type="EMBL" id="RED59445.1"/>
    </source>
</evidence>
<organism evidence="2 3">
    <name type="scientific">Cohnella phaseoli</name>
    <dbReference type="NCBI Taxonomy" id="456490"/>
    <lineage>
        <taxon>Bacteria</taxon>
        <taxon>Bacillati</taxon>
        <taxon>Bacillota</taxon>
        <taxon>Bacilli</taxon>
        <taxon>Bacillales</taxon>
        <taxon>Paenibacillaceae</taxon>
        <taxon>Cohnella</taxon>
    </lineage>
</organism>
<name>A0A3D9ICR8_9BACL</name>
<dbReference type="Pfam" id="PF13115">
    <property type="entry name" value="YtkA"/>
    <property type="match status" value="1"/>
</dbReference>
<proteinExistence type="predicted"/>
<dbReference type="EMBL" id="QRDZ01000031">
    <property type="protein sequence ID" value="RED59445.1"/>
    <property type="molecule type" value="Genomic_DNA"/>
</dbReference>
<accession>A0A3D9ICR8</accession>
<evidence type="ECO:0000313" key="3">
    <source>
        <dbReference type="Proteomes" id="UP000256977"/>
    </source>
</evidence>
<dbReference type="PROSITE" id="PS51257">
    <property type="entry name" value="PROKAR_LIPOPROTEIN"/>
    <property type="match status" value="1"/>
</dbReference>
<dbReference type="AlphaFoldDB" id="A0A3D9ICR8"/>
<reference evidence="2 3" key="1">
    <citation type="submission" date="2018-07" db="EMBL/GenBank/DDBJ databases">
        <title>Genomic Encyclopedia of Type Strains, Phase III (KMG-III): the genomes of soil and plant-associated and newly described type strains.</title>
        <authorList>
            <person name="Whitman W."/>
        </authorList>
    </citation>
    <scope>NUCLEOTIDE SEQUENCE [LARGE SCALE GENOMIC DNA]</scope>
    <source>
        <strain evidence="2 3">CECT 7287</strain>
    </source>
</reference>
<dbReference type="RefSeq" id="WP_116064273.1">
    <property type="nucleotide sequence ID" value="NZ_QRDZ01000031.1"/>
</dbReference>
<dbReference type="OrthoDB" id="2086707at2"/>